<proteinExistence type="predicted"/>
<evidence type="ECO:0000313" key="1">
    <source>
        <dbReference type="EMBL" id="OTP78461.1"/>
    </source>
</evidence>
<reference evidence="1 2" key="1">
    <citation type="submission" date="2017-03" db="EMBL/GenBank/DDBJ databases">
        <title>Genome analysis of strain PAMC 26577.</title>
        <authorList>
            <person name="Oh H.-M."/>
            <person name="Yang J.-A."/>
        </authorList>
    </citation>
    <scope>NUCLEOTIDE SEQUENCE [LARGE SCALE GENOMIC DNA]</scope>
    <source>
        <strain evidence="1 2">PAMC 26577</strain>
    </source>
</reference>
<name>A0A242N480_CABSO</name>
<gene>
    <name evidence="1" type="ORF">PAMC26577_04680</name>
</gene>
<protein>
    <submittedName>
        <fullName evidence="1">RecA/RadA recombinase</fullName>
    </submittedName>
</protein>
<dbReference type="Proteomes" id="UP000195221">
    <property type="component" value="Unassembled WGS sequence"/>
</dbReference>
<dbReference type="AlphaFoldDB" id="A0A242N480"/>
<organism evidence="1 2">
    <name type="scientific">Caballeronia sordidicola</name>
    <name type="common">Burkholderia sordidicola</name>
    <dbReference type="NCBI Taxonomy" id="196367"/>
    <lineage>
        <taxon>Bacteria</taxon>
        <taxon>Pseudomonadati</taxon>
        <taxon>Pseudomonadota</taxon>
        <taxon>Betaproteobacteria</taxon>
        <taxon>Burkholderiales</taxon>
        <taxon>Burkholderiaceae</taxon>
        <taxon>Caballeronia</taxon>
    </lineage>
</organism>
<dbReference type="InterPro" id="IPR027417">
    <property type="entry name" value="P-loop_NTPase"/>
</dbReference>
<comment type="caution">
    <text evidence="1">The sequence shown here is derived from an EMBL/GenBank/DDBJ whole genome shotgun (WGS) entry which is preliminary data.</text>
</comment>
<accession>A0A242N480</accession>
<dbReference type="EMBL" id="NBTZ01000023">
    <property type="protein sequence ID" value="OTP78461.1"/>
    <property type="molecule type" value="Genomic_DNA"/>
</dbReference>
<evidence type="ECO:0000313" key="2">
    <source>
        <dbReference type="Proteomes" id="UP000195221"/>
    </source>
</evidence>
<dbReference type="Gene3D" id="3.40.50.300">
    <property type="entry name" value="P-loop containing nucleotide triphosphate hydrolases"/>
    <property type="match status" value="1"/>
</dbReference>
<sequence length="106" mass="11282">MTWTATDGQQIRPPEERARSLNAALTQLCIRSRGNSLWRGTQLARAHGRTVDTGYAALSAELPGGGWPLGTMTELLLQQAGVGEMRLLGPAMAAVSNKRSIALIAP</sequence>